<dbReference type="Proteomes" id="UP001333818">
    <property type="component" value="Unassembled WGS sequence"/>
</dbReference>
<sequence>MKLVSRVFSLGLPFAATITAIASSPAFAQVTNIPITGTMSGSISGAPATYGKFTVNSYQLLSPVGTVSGSIGDITSVTSSPLSNVQVTSISTGSTYFVQGIVTGGVAFNDGRTASFVNAPSTANVTVQSISTGSPLVFSALPLSTNVSLGISDGNIAIPTNSIVAAPVTPITTPTITVTSLGIASALVILDPKFNPPPSTGNQVITAFSPSMDSKIFPGLQP</sequence>
<proteinExistence type="predicted"/>
<accession>A0AAW9PQD3</accession>
<evidence type="ECO:0000313" key="2">
    <source>
        <dbReference type="EMBL" id="MEE3716574.1"/>
    </source>
</evidence>
<name>A0AAW9PQD3_9CYAN</name>
<evidence type="ECO:0000313" key="3">
    <source>
        <dbReference type="Proteomes" id="UP001333818"/>
    </source>
</evidence>
<dbReference type="AlphaFoldDB" id="A0AAW9PQD3"/>
<dbReference type="EMBL" id="JAZBJZ010000021">
    <property type="protein sequence ID" value="MEE3716574.1"/>
    <property type="molecule type" value="Genomic_DNA"/>
</dbReference>
<reference evidence="2" key="1">
    <citation type="submission" date="2024-01" db="EMBL/GenBank/DDBJ databases">
        <title>Bank of Algae and Cyanobacteria of the Azores (BACA) strain genomes.</title>
        <authorList>
            <person name="Luz R."/>
            <person name="Cordeiro R."/>
            <person name="Fonseca A."/>
            <person name="Goncalves V."/>
        </authorList>
    </citation>
    <scope>NUCLEOTIDE SEQUENCE</scope>
    <source>
        <strain evidence="2">BACA0141</strain>
    </source>
</reference>
<feature type="signal peptide" evidence="1">
    <location>
        <begin position="1"/>
        <end position="28"/>
    </location>
</feature>
<keyword evidence="3" id="KW-1185">Reference proteome</keyword>
<protein>
    <submittedName>
        <fullName evidence="2">Uncharacterized protein</fullName>
    </submittedName>
</protein>
<evidence type="ECO:0000256" key="1">
    <source>
        <dbReference type="SAM" id="SignalP"/>
    </source>
</evidence>
<organism evidence="2 3">
    <name type="scientific">Tumidithrix elongata BACA0141</name>
    <dbReference type="NCBI Taxonomy" id="2716417"/>
    <lineage>
        <taxon>Bacteria</taxon>
        <taxon>Bacillati</taxon>
        <taxon>Cyanobacteriota</taxon>
        <taxon>Cyanophyceae</taxon>
        <taxon>Pseudanabaenales</taxon>
        <taxon>Pseudanabaenaceae</taxon>
        <taxon>Tumidithrix</taxon>
        <taxon>Tumidithrix elongata</taxon>
    </lineage>
</organism>
<dbReference type="RefSeq" id="WP_330483002.1">
    <property type="nucleotide sequence ID" value="NZ_JAZBJZ010000021.1"/>
</dbReference>
<keyword evidence="1" id="KW-0732">Signal</keyword>
<comment type="caution">
    <text evidence="2">The sequence shown here is derived from an EMBL/GenBank/DDBJ whole genome shotgun (WGS) entry which is preliminary data.</text>
</comment>
<gene>
    <name evidence="2" type="ORF">V2H45_07445</name>
</gene>
<feature type="chain" id="PRO_5043970508" evidence="1">
    <location>
        <begin position="29"/>
        <end position="222"/>
    </location>
</feature>